<evidence type="ECO:0000313" key="2">
    <source>
        <dbReference type="Proteomes" id="UP000054776"/>
    </source>
</evidence>
<gene>
    <name evidence="1" type="ORF">T01_7498</name>
</gene>
<dbReference type="EMBL" id="JYDH01000028">
    <property type="protein sequence ID" value="KRY38112.1"/>
    <property type="molecule type" value="Genomic_DNA"/>
</dbReference>
<accession>A0A0V1BM49</accession>
<comment type="caution">
    <text evidence="1">The sequence shown here is derived from an EMBL/GenBank/DDBJ whole genome shotgun (WGS) entry which is preliminary data.</text>
</comment>
<proteinExistence type="predicted"/>
<dbReference type="Proteomes" id="UP000054776">
    <property type="component" value="Unassembled WGS sequence"/>
</dbReference>
<evidence type="ECO:0000313" key="1">
    <source>
        <dbReference type="EMBL" id="KRY38112.1"/>
    </source>
</evidence>
<keyword evidence="2" id="KW-1185">Reference proteome</keyword>
<name>A0A0V1BM49_TRISP</name>
<reference evidence="1 2" key="1">
    <citation type="submission" date="2015-01" db="EMBL/GenBank/DDBJ databases">
        <title>Evolution of Trichinella species and genotypes.</title>
        <authorList>
            <person name="Korhonen P.K."/>
            <person name="Edoardo P."/>
            <person name="Giuseppe L.R."/>
            <person name="Gasser R.B."/>
        </authorList>
    </citation>
    <scope>NUCLEOTIDE SEQUENCE [LARGE SCALE GENOMIC DNA]</scope>
    <source>
        <strain evidence="1">ISS3</strain>
    </source>
</reference>
<sequence>MDSILTRLNTPSIIHGLCFDTLELNNQLKVEGIKGCVTVKYRSRVPGISKMMIWHNDNQIALKFANNSVYHVGMSYSTPFYGT</sequence>
<organism evidence="1 2">
    <name type="scientific">Trichinella spiralis</name>
    <name type="common">Trichina worm</name>
    <dbReference type="NCBI Taxonomy" id="6334"/>
    <lineage>
        <taxon>Eukaryota</taxon>
        <taxon>Metazoa</taxon>
        <taxon>Ecdysozoa</taxon>
        <taxon>Nematoda</taxon>
        <taxon>Enoplea</taxon>
        <taxon>Dorylaimia</taxon>
        <taxon>Trichinellida</taxon>
        <taxon>Trichinellidae</taxon>
        <taxon>Trichinella</taxon>
    </lineage>
</organism>
<protein>
    <submittedName>
        <fullName evidence="1">Uncharacterized protein</fullName>
    </submittedName>
</protein>
<dbReference type="AlphaFoldDB" id="A0A0V1BM49"/>
<dbReference type="InParanoid" id="A0A0V1BM49"/>